<feature type="domain" description="CCHC-type" evidence="11">
    <location>
        <begin position="225"/>
        <end position="240"/>
    </location>
</feature>
<keyword evidence="10" id="KW-0863">Zinc-finger</keyword>
<gene>
    <name evidence="12" type="ORF">BINO364_LOCUS5576</name>
</gene>
<dbReference type="Pfam" id="PF22936">
    <property type="entry name" value="Pol_BBD"/>
    <property type="match status" value="1"/>
</dbReference>
<dbReference type="Proteomes" id="UP000838878">
    <property type="component" value="Chromosome 13"/>
</dbReference>
<keyword evidence="9" id="KW-0325">Glycoprotein</keyword>
<evidence type="ECO:0000256" key="9">
    <source>
        <dbReference type="ARBA" id="ARBA00023180"/>
    </source>
</evidence>
<dbReference type="InterPro" id="IPR001878">
    <property type="entry name" value="Znf_CCHC"/>
</dbReference>
<organism evidence="12 13">
    <name type="scientific">Brenthis ino</name>
    <name type="common">lesser marbled fritillary</name>
    <dbReference type="NCBI Taxonomy" id="405034"/>
    <lineage>
        <taxon>Eukaryota</taxon>
        <taxon>Metazoa</taxon>
        <taxon>Ecdysozoa</taxon>
        <taxon>Arthropoda</taxon>
        <taxon>Hexapoda</taxon>
        <taxon>Insecta</taxon>
        <taxon>Pterygota</taxon>
        <taxon>Neoptera</taxon>
        <taxon>Endopterygota</taxon>
        <taxon>Lepidoptera</taxon>
        <taxon>Glossata</taxon>
        <taxon>Ditrysia</taxon>
        <taxon>Papilionoidea</taxon>
        <taxon>Nymphalidae</taxon>
        <taxon>Heliconiinae</taxon>
        <taxon>Argynnini</taxon>
        <taxon>Brenthis</taxon>
    </lineage>
</organism>
<dbReference type="Pfam" id="PF13896">
    <property type="entry name" value="Glyco_transf_49"/>
    <property type="match status" value="2"/>
</dbReference>
<dbReference type="EMBL" id="OV170233">
    <property type="protein sequence ID" value="CAH0719204.1"/>
    <property type="molecule type" value="Genomic_DNA"/>
</dbReference>
<dbReference type="FunFam" id="3.90.550.10:FF:000229">
    <property type="entry name" value="Glycosyltransferase-like protein LARGE"/>
    <property type="match status" value="1"/>
</dbReference>
<dbReference type="InterPro" id="IPR029044">
    <property type="entry name" value="Nucleotide-diphossugar_trans"/>
</dbReference>
<keyword evidence="10" id="KW-0479">Metal-binding</keyword>
<dbReference type="Pfam" id="PF14223">
    <property type="entry name" value="Retrotran_gag_2"/>
    <property type="match status" value="1"/>
</dbReference>
<dbReference type="Pfam" id="PF01501">
    <property type="entry name" value="Glyco_transf_8"/>
    <property type="match status" value="1"/>
</dbReference>
<keyword evidence="6" id="KW-1133">Transmembrane helix</keyword>
<keyword evidence="10" id="KW-0862">Zinc</keyword>
<evidence type="ECO:0000256" key="2">
    <source>
        <dbReference type="ARBA" id="ARBA00022676"/>
    </source>
</evidence>
<dbReference type="PANTHER" id="PTHR12270:SF25">
    <property type="entry name" value="GLYCOSYLTRANSFERASE-LIKE PROTEIN LARGE"/>
    <property type="match status" value="1"/>
</dbReference>
<evidence type="ECO:0000256" key="5">
    <source>
        <dbReference type="ARBA" id="ARBA00022968"/>
    </source>
</evidence>
<dbReference type="InterPro" id="IPR051292">
    <property type="entry name" value="Xyl/GlcA_transferase"/>
</dbReference>
<dbReference type="OrthoDB" id="411524at2759"/>
<sequence>MEKLGVVQLEGARNWSVWRFQMTVILRDEGLYKIVSSPNVKHGGAAETTKTGQASAEPEQASVEKDIKAMSAIVTRLAEPVLHHVITCQTAHEVWSRLHSIYEKSGETSLMLQQQRFFALKFEDDMSVADFISKVQEQQQTLKRLGEAVTDRMAMSKIIMSLPLKYAHFVSAWESCAEEKQTMDNLTARLLVEEERLNNKCSSKAEESVALFSIGQKGTNKGNFKCFLCHKPGHLKKDCKLKNVCFKCNKPGHFKDKCKASKNDKKDKENSDKGNKKTESAFVSTVLVSASDRSIDEKWLVDSGASHHMTYQKKLFCEYEKLSTPKVVIIGDGRKLNALGIGKVNIMAFDGEEYVCCSINNVLHVPKLKINLFSVGSVVCNGFHVSMTNDKCVFSKNNRVCAIANKESCSKLYVMDFKSESLQANVAKVELKKNAVEIVRDVTFVKKHNKPEREEQEEKCIYLDIEENLNNEEYQSESDTEGSVEFEDCQVNDNMMQEVEFLEEEILEHEEIQEVNESMPVNSENTRRTRSRKAPNWFHDYEVGFISVHNEPSTLKEAMECEDKENWIEAMNREITTLKENNTWTEVAMLPKGIKAINSVPLGIWVAVSVVYYWWLISRIDLLETENQVIRKQLILSDVHSFIESGNHYHVPRIPDEAGTLCETVHIALVCMGKCTRIITPMIKSMLHHRQNPIHFHFIVELGSMNTINKLFETWDLPDVKYTCYNAQDRLSEVRWIPNSHYSGIYALVKLLFPSILPTSLKQVIVLDSDLTFLSDVAELWHMFRNMTNDQYIGLVENESNWYANKETRWPALGQGFNTGVMLLDLDKIRKQTDWTTLWHTTIKENLERLKETTLADQDVINAIIKNNPHILYSISCKYNVQMSMQTLAKNCYKEDVKSVKIIHWNSPSKYNVRILDADYFKNIHQSYVNFDGNLLREKLHHCYQKEVVTYKMNHSDLCLSFRAAQRVKLRTHLYYMDYSYINVDNFDVTLVLQLSMDRLQFLERLVRNWDGPLSAAIYLSDCEVAKLESFIRDWSSTLSSRNNIGYHLVFKHDSVHYPVNYLRNVALENVNTPYVFLMDVDFVPMAGLYEHLRAAIKLINPYPQKKCLVVPAFETQRYRASPPRYKQELLSRLSILHSSGDVGPFRAREWPKGHRATNYTKWTTATAPYEVEWQSDYEPYLVVHRSVPKYDTRFSGFGWNKVSHSVELRAVGYRAAVLPGAFAVHTPHAPSPDISAFRADPHYRVCLALLKQEFMDDLKKKYNVTFDDSKA</sequence>
<keyword evidence="8" id="KW-0472">Membrane</keyword>
<dbReference type="GO" id="GO:0008270">
    <property type="term" value="F:zinc ion binding"/>
    <property type="evidence" value="ECO:0007669"/>
    <property type="project" value="UniProtKB-KW"/>
</dbReference>
<evidence type="ECO:0000259" key="11">
    <source>
        <dbReference type="PROSITE" id="PS50158"/>
    </source>
</evidence>
<keyword evidence="13" id="KW-1185">Reference proteome</keyword>
<name>A0A8J9Y6I7_9NEOP</name>
<dbReference type="GO" id="GO:0003676">
    <property type="term" value="F:nucleic acid binding"/>
    <property type="evidence" value="ECO:0007669"/>
    <property type="project" value="InterPro"/>
</dbReference>
<feature type="domain" description="CCHC-type" evidence="11">
    <location>
        <begin position="245"/>
        <end position="259"/>
    </location>
</feature>
<evidence type="ECO:0000256" key="6">
    <source>
        <dbReference type="ARBA" id="ARBA00022989"/>
    </source>
</evidence>
<dbReference type="SUPFAM" id="SSF57756">
    <property type="entry name" value="Retrovirus zinc finger-like domains"/>
    <property type="match status" value="1"/>
</dbReference>
<comment type="subcellular location">
    <subcellularLocation>
        <location evidence="1">Golgi apparatus membrane</location>
        <topology evidence="1">Single-pass type II membrane protein</topology>
    </subcellularLocation>
</comment>
<dbReference type="InterPro" id="IPR002495">
    <property type="entry name" value="Glyco_trans_8"/>
</dbReference>
<evidence type="ECO:0000313" key="12">
    <source>
        <dbReference type="EMBL" id="CAH0719204.1"/>
    </source>
</evidence>
<keyword evidence="7" id="KW-0333">Golgi apparatus</keyword>
<keyword evidence="3" id="KW-0808">Transferase</keyword>
<dbReference type="AlphaFoldDB" id="A0A8J9Y6I7"/>
<accession>A0A8J9Y6I7</accession>
<dbReference type="SUPFAM" id="SSF53448">
    <property type="entry name" value="Nucleotide-diphospho-sugar transferases"/>
    <property type="match status" value="2"/>
</dbReference>
<dbReference type="InterPro" id="IPR054722">
    <property type="entry name" value="PolX-like_BBD"/>
</dbReference>
<dbReference type="Pfam" id="PF00098">
    <property type="entry name" value="zf-CCHC"/>
    <property type="match status" value="1"/>
</dbReference>
<keyword evidence="4" id="KW-0812">Transmembrane</keyword>
<dbReference type="GO" id="GO:0015020">
    <property type="term" value="F:glucuronosyltransferase activity"/>
    <property type="evidence" value="ECO:0007669"/>
    <property type="project" value="TreeGrafter"/>
</dbReference>
<evidence type="ECO:0000256" key="4">
    <source>
        <dbReference type="ARBA" id="ARBA00022692"/>
    </source>
</evidence>
<protein>
    <recommendedName>
        <fullName evidence="11">CCHC-type domain-containing protein</fullName>
    </recommendedName>
</protein>
<dbReference type="PANTHER" id="PTHR12270">
    <property type="entry name" value="GLYCOSYLTRANSFERASE-RELATED"/>
    <property type="match status" value="1"/>
</dbReference>
<dbReference type="PROSITE" id="PS50158">
    <property type="entry name" value="ZF_CCHC"/>
    <property type="match status" value="2"/>
</dbReference>
<evidence type="ECO:0000256" key="1">
    <source>
        <dbReference type="ARBA" id="ARBA00004323"/>
    </source>
</evidence>
<evidence type="ECO:0000256" key="3">
    <source>
        <dbReference type="ARBA" id="ARBA00022679"/>
    </source>
</evidence>
<keyword evidence="5" id="KW-0735">Signal-anchor</keyword>
<feature type="non-terminal residue" evidence="12">
    <location>
        <position position="1272"/>
    </location>
</feature>
<reference evidence="12" key="1">
    <citation type="submission" date="2021-12" db="EMBL/GenBank/DDBJ databases">
        <authorList>
            <person name="Martin H S."/>
        </authorList>
    </citation>
    <scope>NUCLEOTIDE SEQUENCE</scope>
</reference>
<evidence type="ECO:0000256" key="7">
    <source>
        <dbReference type="ARBA" id="ARBA00023034"/>
    </source>
</evidence>
<proteinExistence type="predicted"/>
<dbReference type="SMART" id="SM00343">
    <property type="entry name" value="ZnF_C2HC"/>
    <property type="match status" value="2"/>
</dbReference>
<evidence type="ECO:0000313" key="13">
    <source>
        <dbReference type="Proteomes" id="UP000838878"/>
    </source>
</evidence>
<dbReference type="InterPro" id="IPR036875">
    <property type="entry name" value="Znf_CCHC_sf"/>
</dbReference>
<dbReference type="GO" id="GO:0000139">
    <property type="term" value="C:Golgi membrane"/>
    <property type="evidence" value="ECO:0007669"/>
    <property type="project" value="UniProtKB-SubCell"/>
</dbReference>
<dbReference type="GO" id="GO:0042285">
    <property type="term" value="F:xylosyltransferase activity"/>
    <property type="evidence" value="ECO:0007669"/>
    <property type="project" value="TreeGrafter"/>
</dbReference>
<keyword evidence="2" id="KW-0328">Glycosyltransferase</keyword>
<dbReference type="Gene3D" id="3.90.550.10">
    <property type="entry name" value="Spore Coat Polysaccharide Biosynthesis Protein SpsA, Chain A"/>
    <property type="match status" value="2"/>
</dbReference>
<evidence type="ECO:0000256" key="8">
    <source>
        <dbReference type="ARBA" id="ARBA00023136"/>
    </source>
</evidence>
<evidence type="ECO:0000256" key="10">
    <source>
        <dbReference type="PROSITE-ProRule" id="PRU00047"/>
    </source>
</evidence>
<dbReference type="Gene3D" id="4.10.60.10">
    <property type="entry name" value="Zinc finger, CCHC-type"/>
    <property type="match status" value="1"/>
</dbReference>
<dbReference type="FunFam" id="3.90.550.10:FF:000016">
    <property type="entry name" value="LARGE xylosyl- and glucuronyltransferase 2"/>
    <property type="match status" value="1"/>
</dbReference>
<dbReference type="GO" id="GO:0035269">
    <property type="term" value="P:protein O-linked glycosylation via mannose"/>
    <property type="evidence" value="ECO:0007669"/>
    <property type="project" value="UniProtKB-ARBA"/>
</dbReference>